<comment type="similarity">
    <text evidence="1">Belongs to the heat shock protein 90 family.</text>
</comment>
<dbReference type="OrthoDB" id="1721458at2759"/>
<sequence length="262" mass="30685">MMRYITRLEMLETYLKDLQKSTEVATGGLHNAMPKFLGSMGIKVGFRQADSVHSVVPKEFERGMNVPKQQLSSTFVTVTNSNVTRKWGHLLNKWEELLKLYTTVFSWIFVDARIYNFLMLRCLDDSCDEQEKRLRERRGSSDKEEDEEKLNIKTIKETTYEWERLNDVKAIWLRNPEVAEEEYTKFYHSLAKDFGDEKPMAWSHFNAEGDVEFKAVLFVPPKAPTDLYESYYNANKSNLKLYVGRVFHQGFVDSHPTTKCFS</sequence>
<dbReference type="AlphaFoldDB" id="A0A2U1PLZ9"/>
<dbReference type="EMBL" id="PKPP01000982">
    <property type="protein sequence ID" value="PWA86786.1"/>
    <property type="molecule type" value="Genomic_DNA"/>
</dbReference>
<evidence type="ECO:0000313" key="3">
    <source>
        <dbReference type="EMBL" id="PWA86786.1"/>
    </source>
</evidence>
<dbReference type="Proteomes" id="UP000245207">
    <property type="component" value="Unassembled WGS sequence"/>
</dbReference>
<keyword evidence="2" id="KW-0143">Chaperone</keyword>
<accession>A0A2U1PLZ9</accession>
<evidence type="ECO:0000256" key="1">
    <source>
        <dbReference type="ARBA" id="ARBA00008239"/>
    </source>
</evidence>
<dbReference type="SUPFAM" id="SSF54211">
    <property type="entry name" value="Ribosomal protein S5 domain 2-like"/>
    <property type="match status" value="1"/>
</dbReference>
<protein>
    <submittedName>
        <fullName evidence="3">Endoplasmin</fullName>
    </submittedName>
</protein>
<evidence type="ECO:0000256" key="2">
    <source>
        <dbReference type="ARBA" id="ARBA00023186"/>
    </source>
</evidence>
<name>A0A2U1PLZ9_ARTAN</name>
<organism evidence="3 4">
    <name type="scientific">Artemisia annua</name>
    <name type="common">Sweet wormwood</name>
    <dbReference type="NCBI Taxonomy" id="35608"/>
    <lineage>
        <taxon>Eukaryota</taxon>
        <taxon>Viridiplantae</taxon>
        <taxon>Streptophyta</taxon>
        <taxon>Embryophyta</taxon>
        <taxon>Tracheophyta</taxon>
        <taxon>Spermatophyta</taxon>
        <taxon>Magnoliopsida</taxon>
        <taxon>eudicotyledons</taxon>
        <taxon>Gunneridae</taxon>
        <taxon>Pentapetalae</taxon>
        <taxon>asterids</taxon>
        <taxon>campanulids</taxon>
        <taxon>Asterales</taxon>
        <taxon>Asteraceae</taxon>
        <taxon>Asteroideae</taxon>
        <taxon>Anthemideae</taxon>
        <taxon>Artemisiinae</taxon>
        <taxon>Artemisia</taxon>
    </lineage>
</organism>
<dbReference type="Gene3D" id="3.30.230.80">
    <property type="match status" value="1"/>
</dbReference>
<keyword evidence="4" id="KW-1185">Reference proteome</keyword>
<dbReference type="PANTHER" id="PTHR11528">
    <property type="entry name" value="HEAT SHOCK PROTEIN 90 FAMILY MEMBER"/>
    <property type="match status" value="1"/>
</dbReference>
<proteinExistence type="inferred from homology"/>
<gene>
    <name evidence="3" type="ORF">CTI12_AA137760</name>
</gene>
<dbReference type="Pfam" id="PF00183">
    <property type="entry name" value="HSP90"/>
    <property type="match status" value="1"/>
</dbReference>
<dbReference type="GO" id="GO:0016887">
    <property type="term" value="F:ATP hydrolysis activity"/>
    <property type="evidence" value="ECO:0007669"/>
    <property type="project" value="InterPro"/>
</dbReference>
<comment type="caution">
    <text evidence="3">The sequence shown here is derived from an EMBL/GenBank/DDBJ whole genome shotgun (WGS) entry which is preliminary data.</text>
</comment>
<reference evidence="3 4" key="1">
    <citation type="journal article" date="2018" name="Mol. Plant">
        <title>The genome of Artemisia annua provides insight into the evolution of Asteraceae family and artemisinin biosynthesis.</title>
        <authorList>
            <person name="Shen Q."/>
            <person name="Zhang L."/>
            <person name="Liao Z."/>
            <person name="Wang S."/>
            <person name="Yan T."/>
            <person name="Shi P."/>
            <person name="Liu M."/>
            <person name="Fu X."/>
            <person name="Pan Q."/>
            <person name="Wang Y."/>
            <person name="Lv Z."/>
            <person name="Lu X."/>
            <person name="Zhang F."/>
            <person name="Jiang W."/>
            <person name="Ma Y."/>
            <person name="Chen M."/>
            <person name="Hao X."/>
            <person name="Li L."/>
            <person name="Tang Y."/>
            <person name="Lv G."/>
            <person name="Zhou Y."/>
            <person name="Sun X."/>
            <person name="Brodelius P.E."/>
            <person name="Rose J.K.C."/>
            <person name="Tang K."/>
        </authorList>
    </citation>
    <scope>NUCLEOTIDE SEQUENCE [LARGE SCALE GENOMIC DNA]</scope>
    <source>
        <strain evidence="4">cv. Huhao1</strain>
        <tissue evidence="3">Leaf</tissue>
    </source>
</reference>
<dbReference type="GO" id="GO:0140662">
    <property type="term" value="F:ATP-dependent protein folding chaperone"/>
    <property type="evidence" value="ECO:0007669"/>
    <property type="project" value="InterPro"/>
</dbReference>
<evidence type="ECO:0000313" key="4">
    <source>
        <dbReference type="Proteomes" id="UP000245207"/>
    </source>
</evidence>
<dbReference type="InterPro" id="IPR001404">
    <property type="entry name" value="Hsp90_fam"/>
</dbReference>
<dbReference type="GO" id="GO:0005524">
    <property type="term" value="F:ATP binding"/>
    <property type="evidence" value="ECO:0007669"/>
    <property type="project" value="InterPro"/>
</dbReference>
<dbReference type="STRING" id="35608.A0A2U1PLZ9"/>
<dbReference type="GO" id="GO:0051082">
    <property type="term" value="F:unfolded protein binding"/>
    <property type="evidence" value="ECO:0007669"/>
    <property type="project" value="InterPro"/>
</dbReference>
<dbReference type="InterPro" id="IPR020568">
    <property type="entry name" value="Ribosomal_Su5_D2-typ_SF"/>
</dbReference>